<sequence length="326" mass="34852">MDDLAGATPGTDPVPDVRTLDDGSTWVVVHDLADLPREAERHGLGADACAVLRLKVPDRRAASADHPVRAHVDRTTDGTLVVTAPTLSYDEATRQVSTGALVLVVGASVVLTAESGRADVMGRTAARLVNGPRVPDEGVLQVLAAALLALVATAGDVEVELGDAVVATESEVFAAVPSGDPVQRIYDLKREIAEARRALGPVASVLPELVADAADSPDGSRTQHWLRRVQSTADRVDDHLDGHDRLLGDMLSAHLSRVSVQQNEDMRKISAWAAIAAVPTLVAGIYGMNFHHMPELSWTYGYPVALLGMGAVCWWLHRLFRRSGWL</sequence>
<evidence type="ECO:0000256" key="9">
    <source>
        <dbReference type="ARBA" id="ARBA00023136"/>
    </source>
</evidence>
<keyword evidence="5 12" id="KW-0812">Transmembrane</keyword>
<evidence type="ECO:0000313" key="13">
    <source>
        <dbReference type="EMBL" id="GCD21307.1"/>
    </source>
</evidence>
<feature type="transmembrane region" description="Helical" evidence="12">
    <location>
        <begin position="300"/>
        <end position="320"/>
    </location>
</feature>
<comment type="similarity">
    <text evidence="2">Belongs to the CorA metal ion transporter (MIT) (TC 1.A.35) family.</text>
</comment>
<evidence type="ECO:0000256" key="8">
    <source>
        <dbReference type="ARBA" id="ARBA00023065"/>
    </source>
</evidence>
<dbReference type="InterPro" id="IPR002523">
    <property type="entry name" value="MgTranspt_CorA/ZnTranspt_ZntB"/>
</dbReference>
<evidence type="ECO:0000256" key="11">
    <source>
        <dbReference type="ARBA" id="ARBA00045497"/>
    </source>
</evidence>
<dbReference type="PANTHER" id="PTHR46494">
    <property type="entry name" value="CORA FAMILY METAL ION TRANSPORTER (EUROFUNG)"/>
    <property type="match status" value="1"/>
</dbReference>
<name>A0A401V310_9CELL</name>
<dbReference type="Pfam" id="PF01544">
    <property type="entry name" value="CorA"/>
    <property type="match status" value="1"/>
</dbReference>
<protein>
    <submittedName>
        <fullName evidence="13">Magnesium transport protein CorA</fullName>
    </submittedName>
</protein>
<dbReference type="SUPFAM" id="SSF143865">
    <property type="entry name" value="CorA soluble domain-like"/>
    <property type="match status" value="1"/>
</dbReference>
<keyword evidence="8" id="KW-0406">Ion transport</keyword>
<evidence type="ECO:0000256" key="5">
    <source>
        <dbReference type="ARBA" id="ARBA00022692"/>
    </source>
</evidence>
<organism evidence="13 14">
    <name type="scientific">Cellulomonas algicola</name>
    <dbReference type="NCBI Taxonomy" id="2071633"/>
    <lineage>
        <taxon>Bacteria</taxon>
        <taxon>Bacillati</taxon>
        <taxon>Actinomycetota</taxon>
        <taxon>Actinomycetes</taxon>
        <taxon>Micrococcales</taxon>
        <taxon>Cellulomonadaceae</taxon>
        <taxon>Cellulomonas</taxon>
    </lineage>
</organism>
<evidence type="ECO:0000256" key="6">
    <source>
        <dbReference type="ARBA" id="ARBA00022842"/>
    </source>
</evidence>
<keyword evidence="14" id="KW-1185">Reference proteome</keyword>
<dbReference type="CDD" id="cd12830">
    <property type="entry name" value="MtCorA-like"/>
    <property type="match status" value="1"/>
</dbReference>
<dbReference type="GO" id="GO:0005886">
    <property type="term" value="C:plasma membrane"/>
    <property type="evidence" value="ECO:0007669"/>
    <property type="project" value="UniProtKB-SubCell"/>
</dbReference>
<dbReference type="RefSeq" id="WP_235843512.1">
    <property type="nucleotide sequence ID" value="NZ_BHYL01000260.1"/>
</dbReference>
<evidence type="ECO:0000313" key="14">
    <source>
        <dbReference type="Proteomes" id="UP000288246"/>
    </source>
</evidence>
<accession>A0A401V310</accession>
<evidence type="ECO:0000256" key="4">
    <source>
        <dbReference type="ARBA" id="ARBA00022475"/>
    </source>
</evidence>
<keyword evidence="9 12" id="KW-0472">Membrane</keyword>
<evidence type="ECO:0000256" key="10">
    <source>
        <dbReference type="ARBA" id="ARBA00034269"/>
    </source>
</evidence>
<dbReference type="EMBL" id="BHYL01000260">
    <property type="protein sequence ID" value="GCD21307.1"/>
    <property type="molecule type" value="Genomic_DNA"/>
</dbReference>
<keyword evidence="6" id="KW-0460">Magnesium</keyword>
<evidence type="ECO:0000256" key="3">
    <source>
        <dbReference type="ARBA" id="ARBA00022448"/>
    </source>
</evidence>
<dbReference type="SUPFAM" id="SSF144083">
    <property type="entry name" value="Magnesium transport protein CorA, transmembrane region"/>
    <property type="match status" value="1"/>
</dbReference>
<comment type="catalytic activity">
    <reaction evidence="10">
        <text>Mg(2+)(in) = Mg(2+)(out)</text>
        <dbReference type="Rhea" id="RHEA:29827"/>
        <dbReference type="ChEBI" id="CHEBI:18420"/>
    </reaction>
</comment>
<comment type="function">
    <text evidence="11">Mediates influx of magnesium ions. Alternates between open and closed states. Activated by low cytoplasmic Mg(2+) levels. Inactive when cytoplasmic Mg(2+) levels are high.</text>
</comment>
<dbReference type="InterPro" id="IPR045863">
    <property type="entry name" value="CorA_TM1_TM2"/>
</dbReference>
<comment type="caution">
    <text evidence="13">The sequence shown here is derived from an EMBL/GenBank/DDBJ whole genome shotgun (WGS) entry which is preliminary data.</text>
</comment>
<gene>
    <name evidence="13" type="primary">corA_2</name>
    <name evidence="13" type="ORF">CTKZ_28690</name>
</gene>
<dbReference type="FunFam" id="1.20.58.340:FF:000004">
    <property type="entry name" value="Magnesium transport protein CorA"/>
    <property type="match status" value="1"/>
</dbReference>
<dbReference type="AlphaFoldDB" id="A0A401V310"/>
<dbReference type="GO" id="GO:0015087">
    <property type="term" value="F:cobalt ion transmembrane transporter activity"/>
    <property type="evidence" value="ECO:0007669"/>
    <property type="project" value="TreeGrafter"/>
</dbReference>
<comment type="subcellular location">
    <subcellularLocation>
        <location evidence="1">Cell membrane</location>
        <topology evidence="1">Multi-pass membrane protein</topology>
    </subcellularLocation>
</comment>
<keyword evidence="7 12" id="KW-1133">Transmembrane helix</keyword>
<evidence type="ECO:0000256" key="1">
    <source>
        <dbReference type="ARBA" id="ARBA00004651"/>
    </source>
</evidence>
<dbReference type="Gene3D" id="1.20.58.340">
    <property type="entry name" value="Magnesium transport protein CorA, transmembrane region"/>
    <property type="match status" value="2"/>
</dbReference>
<dbReference type="GO" id="GO:0000287">
    <property type="term" value="F:magnesium ion binding"/>
    <property type="evidence" value="ECO:0007669"/>
    <property type="project" value="TreeGrafter"/>
</dbReference>
<evidence type="ECO:0000256" key="2">
    <source>
        <dbReference type="ARBA" id="ARBA00009765"/>
    </source>
</evidence>
<keyword evidence="3" id="KW-0813">Transport</keyword>
<feature type="transmembrane region" description="Helical" evidence="12">
    <location>
        <begin position="269"/>
        <end position="288"/>
    </location>
</feature>
<evidence type="ECO:0000256" key="12">
    <source>
        <dbReference type="SAM" id="Phobius"/>
    </source>
</evidence>
<dbReference type="Proteomes" id="UP000288246">
    <property type="component" value="Unassembled WGS sequence"/>
</dbReference>
<keyword evidence="4" id="KW-1003">Cell membrane</keyword>
<proteinExistence type="inferred from homology"/>
<reference evidence="13 14" key="1">
    <citation type="submission" date="2018-11" db="EMBL/GenBank/DDBJ databases">
        <title>Draft genome sequence of Cellulomonas takizawaensis strain TKZ-21.</title>
        <authorList>
            <person name="Yamamura H."/>
            <person name="Hayashi T."/>
            <person name="Hamada M."/>
            <person name="Serisawa Y."/>
            <person name="Matsuyama K."/>
            <person name="Nakagawa Y."/>
            <person name="Otoguro M."/>
            <person name="Yanagida F."/>
            <person name="Hayakawa M."/>
        </authorList>
    </citation>
    <scope>NUCLEOTIDE SEQUENCE [LARGE SCALE GENOMIC DNA]</scope>
    <source>
        <strain evidence="13 14">TKZ-21</strain>
    </source>
</reference>
<evidence type="ECO:0000256" key="7">
    <source>
        <dbReference type="ARBA" id="ARBA00022989"/>
    </source>
</evidence>
<dbReference type="PANTHER" id="PTHR46494:SF1">
    <property type="entry name" value="CORA FAMILY METAL ION TRANSPORTER (EUROFUNG)"/>
    <property type="match status" value="1"/>
</dbReference>
<dbReference type="InterPro" id="IPR045861">
    <property type="entry name" value="CorA_cytoplasmic_dom"/>
</dbReference>
<dbReference type="GO" id="GO:0015095">
    <property type="term" value="F:magnesium ion transmembrane transporter activity"/>
    <property type="evidence" value="ECO:0007669"/>
    <property type="project" value="TreeGrafter"/>
</dbReference>
<dbReference type="GO" id="GO:0050897">
    <property type="term" value="F:cobalt ion binding"/>
    <property type="evidence" value="ECO:0007669"/>
    <property type="project" value="TreeGrafter"/>
</dbReference>